<sequence length="231" mass="24395">MLPNAVVLLDGATAAHPALPSGGWYAGLLRRWLTAALHTAPESDLAELLASAIAGVAADHDLHPGDSPSSTVAILRWTADRVDALVLADSPVVVFGPRGYEVLADDRIAVLRRTGLLRTAADVRERRNAEGGFWVAEADPTAAAHARRASWPRADLTAALLASDGVAVGVDDYGLLDWPGVLDLARTRGPDAVLDAVRLAEHGDPHGVRWPRVKRHDDQTLALVEFGAATG</sequence>
<evidence type="ECO:0008006" key="3">
    <source>
        <dbReference type="Google" id="ProtNLM"/>
    </source>
</evidence>
<evidence type="ECO:0000313" key="2">
    <source>
        <dbReference type="Proteomes" id="UP000198727"/>
    </source>
</evidence>
<evidence type="ECO:0000313" key="1">
    <source>
        <dbReference type="EMBL" id="SFQ42019.1"/>
    </source>
</evidence>
<proteinExistence type="predicted"/>
<keyword evidence="2" id="KW-1185">Reference proteome</keyword>
<reference evidence="2" key="1">
    <citation type="submission" date="2016-10" db="EMBL/GenBank/DDBJ databases">
        <authorList>
            <person name="Varghese N."/>
            <person name="Submissions S."/>
        </authorList>
    </citation>
    <scope>NUCLEOTIDE SEQUENCE [LARGE SCALE GENOMIC DNA]</scope>
    <source>
        <strain evidence="2">CGMCC 4.5579</strain>
    </source>
</reference>
<dbReference type="STRING" id="587909.SAMN05421810_10771"/>
<protein>
    <recommendedName>
        <fullName evidence="3">Protein phosphatase 2C</fullName>
    </recommendedName>
</protein>
<dbReference type="EMBL" id="FOWW01000007">
    <property type="protein sequence ID" value="SFQ42019.1"/>
    <property type="molecule type" value="Genomic_DNA"/>
</dbReference>
<dbReference type="AlphaFoldDB" id="A0A1I5YCW0"/>
<gene>
    <name evidence="1" type="ORF">SAMN05421810_10771</name>
</gene>
<organism evidence="1 2">
    <name type="scientific">Amycolatopsis arida</name>
    <dbReference type="NCBI Taxonomy" id="587909"/>
    <lineage>
        <taxon>Bacteria</taxon>
        <taxon>Bacillati</taxon>
        <taxon>Actinomycetota</taxon>
        <taxon>Actinomycetes</taxon>
        <taxon>Pseudonocardiales</taxon>
        <taxon>Pseudonocardiaceae</taxon>
        <taxon>Amycolatopsis</taxon>
    </lineage>
</organism>
<dbReference type="Proteomes" id="UP000198727">
    <property type="component" value="Unassembled WGS sequence"/>
</dbReference>
<name>A0A1I5YCW0_9PSEU</name>
<accession>A0A1I5YCW0</accession>